<keyword evidence="2" id="KW-1185">Reference proteome</keyword>
<dbReference type="PANTHER" id="PTHR46254">
    <property type="entry name" value="PROTEIN GVQW1-RELATED"/>
    <property type="match status" value="1"/>
</dbReference>
<dbReference type="PRINTS" id="PR02045">
    <property type="entry name" value="F138DOMAIN"/>
</dbReference>
<name>A0A8I5N4L6_PAPAN</name>
<sequence>MNHGAQPSVFCRNKFSLCCQGWSQTPGFKRSSHLSLPSSWDYKCPPPRLASFFVFLVEMGFHHPGQAGLKLPTSGDPPTSASQSAGVTGLLCLVKDSNFYSLSRHDQVPQSFLFFFFFFETEILSCCPGWSAVVQSWLTATSASRIQVILLPRTPE</sequence>
<accession>A0A8I5N4L6</accession>
<reference evidence="1" key="2">
    <citation type="submission" date="2025-08" db="UniProtKB">
        <authorList>
            <consortium name="Ensembl"/>
        </authorList>
    </citation>
    <scope>IDENTIFICATION</scope>
</reference>
<reference evidence="1 2" key="1">
    <citation type="submission" date="2012-03" db="EMBL/GenBank/DDBJ databases">
        <title>Whole Genome Assembly of Papio anubis.</title>
        <authorList>
            <person name="Liu Y.L."/>
            <person name="Abraham K.A."/>
            <person name="Akbar H.A."/>
            <person name="Ali S.A."/>
            <person name="Anosike U.A."/>
            <person name="Aqrawi P.A."/>
            <person name="Arias F.A."/>
            <person name="Attaway T.A."/>
            <person name="Awwad R.A."/>
            <person name="Babu C.B."/>
            <person name="Bandaranaike D.B."/>
            <person name="Battles P.B."/>
            <person name="Bell A.B."/>
            <person name="Beltran B.B."/>
            <person name="Berhane-Mersha D.B."/>
            <person name="Bess C.B."/>
            <person name="Bickham C.B."/>
            <person name="Bolden T.B."/>
            <person name="Carter K.C."/>
            <person name="Chau D.C."/>
            <person name="Chavez A.C."/>
            <person name="Clerc-Blankenburg K.C."/>
            <person name="Coyle M.C."/>
            <person name="Dao M.D."/>
            <person name="Davila M.L.D."/>
            <person name="Davy-Carroll L.D."/>
            <person name="Denson S.D."/>
            <person name="Dinh H.D."/>
            <person name="Fernandez S.F."/>
            <person name="Fernando P.F."/>
            <person name="Forbes L.F."/>
            <person name="Francis C.F."/>
            <person name="Francisco L.F."/>
            <person name="Fu Q.F."/>
            <person name="Garcia-Iii R.G."/>
            <person name="Garrett T.G."/>
            <person name="Gross S.G."/>
            <person name="Gubbala S.G."/>
            <person name="Hirani K.H."/>
            <person name="Hogues M.H."/>
            <person name="Hollins B.H."/>
            <person name="Jackson L.J."/>
            <person name="Javaid M.J."/>
            <person name="Jhangiani S.J."/>
            <person name="Johnson A.J."/>
            <person name="Johnson B.J."/>
            <person name="Jones J.J."/>
            <person name="Joshi V.J."/>
            <person name="Kalu J.K."/>
            <person name="Khan N.K."/>
            <person name="Korchina V.K."/>
            <person name="Kovar C.K."/>
            <person name="Lago L.L."/>
            <person name="Lara F.L."/>
            <person name="Le T.-K.L."/>
            <person name="Lee S.L."/>
            <person name="Legall-Iii F.L."/>
            <person name="Lemon S.L."/>
            <person name="Liu J.L."/>
            <person name="Liu Y.-S.L."/>
            <person name="Liyanage D.L."/>
            <person name="Lopez J.L."/>
            <person name="Lorensuhewa L.L."/>
            <person name="Mata R.M."/>
            <person name="Mathew T.M."/>
            <person name="Mercado C.M."/>
            <person name="Mercado I.M."/>
            <person name="Morales K.M."/>
            <person name="Morgan M.M."/>
            <person name="Munidasa M.M."/>
            <person name="Ngo D.N."/>
            <person name="Nguyen L.N."/>
            <person name="Nguyen T.N."/>
            <person name="Nguyen N.N."/>
            <person name="Obregon M.O."/>
            <person name="Okwuonu G.O."/>
            <person name="Ongeri F.O."/>
            <person name="Onwere C.O."/>
            <person name="Osifeso I.O."/>
            <person name="Parra A.P."/>
            <person name="Patil S.P."/>
            <person name="Perez A.P."/>
            <person name="Perez Y.P."/>
            <person name="Pham C.P."/>
            <person name="Pu L.-L.P."/>
            <person name="Puazo M.P."/>
            <person name="Quiroz J.Q."/>
            <person name="Rouhana J.R."/>
            <person name="Ruiz M.R."/>
            <person name="Ruiz S.-J.R."/>
            <person name="Saada N.S."/>
            <person name="Santibanez J.S."/>
            <person name="Scheel M.S."/>
            <person name="Schneider B.S."/>
            <person name="Simmons D.S."/>
            <person name="Sisson I.S."/>
            <person name="Tang L.-Y.T."/>
            <person name="Thornton R.T."/>
            <person name="Tisius J.T."/>
            <person name="Toledanes G.T."/>
            <person name="Trejos Z.T."/>
            <person name="Usmani K.U."/>
            <person name="Varghese R.V."/>
            <person name="Vattathil S.V."/>
            <person name="Vee V.V."/>
            <person name="Walker D.W."/>
            <person name="Weissenberger G.W."/>
            <person name="White C.W."/>
            <person name="Williams A.W."/>
            <person name="Woodworth J.W."/>
            <person name="Wright R.W."/>
            <person name="Zhu Y.Z."/>
            <person name="Han Y.H."/>
            <person name="Newsham I.N."/>
            <person name="Nazareth L.N."/>
            <person name="Worley K.W."/>
            <person name="Muzny D.M."/>
            <person name="Rogers J.R."/>
            <person name="Gibbs R.G."/>
        </authorList>
    </citation>
    <scope>NUCLEOTIDE SEQUENCE [LARGE SCALE GENOMIC DNA]</scope>
</reference>
<reference evidence="1" key="3">
    <citation type="submission" date="2025-09" db="UniProtKB">
        <authorList>
            <consortium name="Ensembl"/>
        </authorList>
    </citation>
    <scope>IDENTIFICATION</scope>
</reference>
<dbReference type="Proteomes" id="UP000028761">
    <property type="component" value="Chromosome 3"/>
</dbReference>
<protein>
    <submittedName>
        <fullName evidence="1">Uncharacterized protein</fullName>
    </submittedName>
</protein>
<dbReference type="Ensembl" id="ENSPANT00000063309.1">
    <property type="protein sequence ID" value="ENSPANP00000055279.1"/>
    <property type="gene ID" value="ENSPANG00000039611.1"/>
</dbReference>
<evidence type="ECO:0000313" key="2">
    <source>
        <dbReference type="Proteomes" id="UP000028761"/>
    </source>
</evidence>
<dbReference type="GeneTree" id="ENSGT00940000164709"/>
<evidence type="ECO:0000313" key="1">
    <source>
        <dbReference type="Ensembl" id="ENSPANP00000055279.1"/>
    </source>
</evidence>
<dbReference type="AlphaFoldDB" id="A0A8I5N4L6"/>
<proteinExistence type="predicted"/>
<organism evidence="1 2">
    <name type="scientific">Papio anubis</name>
    <name type="common">Olive baboon</name>
    <dbReference type="NCBI Taxonomy" id="9555"/>
    <lineage>
        <taxon>Eukaryota</taxon>
        <taxon>Metazoa</taxon>
        <taxon>Chordata</taxon>
        <taxon>Craniata</taxon>
        <taxon>Vertebrata</taxon>
        <taxon>Euteleostomi</taxon>
        <taxon>Mammalia</taxon>
        <taxon>Eutheria</taxon>
        <taxon>Euarchontoglires</taxon>
        <taxon>Primates</taxon>
        <taxon>Haplorrhini</taxon>
        <taxon>Catarrhini</taxon>
        <taxon>Cercopithecidae</taxon>
        <taxon>Cercopithecinae</taxon>
        <taxon>Papio</taxon>
    </lineage>
</organism>